<dbReference type="InterPro" id="IPR002110">
    <property type="entry name" value="Ankyrin_rpt"/>
</dbReference>
<accession>A0AAD6HBZ3</accession>
<dbReference type="InterPro" id="IPR036770">
    <property type="entry name" value="Ankyrin_rpt-contain_sf"/>
</dbReference>
<evidence type="ECO:0000313" key="7">
    <source>
        <dbReference type="EMBL" id="KAJ5704127.1"/>
    </source>
</evidence>
<dbReference type="PANTHER" id="PTHR10039">
    <property type="entry name" value="AMELOGENIN"/>
    <property type="match status" value="1"/>
</dbReference>
<dbReference type="SUPFAM" id="SSF48403">
    <property type="entry name" value="Ankyrin repeat"/>
    <property type="match status" value="1"/>
</dbReference>
<reference evidence="7" key="1">
    <citation type="journal article" date="2023" name="IMA Fungus">
        <title>Comparative genomic study of the Penicillium genus elucidates a diverse pangenome and 15 lateral gene transfer events.</title>
        <authorList>
            <person name="Petersen C."/>
            <person name="Sorensen T."/>
            <person name="Nielsen M.R."/>
            <person name="Sondergaard T.E."/>
            <person name="Sorensen J.L."/>
            <person name="Fitzpatrick D.A."/>
            <person name="Frisvad J.C."/>
            <person name="Nielsen K.L."/>
        </authorList>
    </citation>
    <scope>NUCLEOTIDE SEQUENCE</scope>
    <source>
        <strain evidence="7">IBT 17514</strain>
    </source>
</reference>
<dbReference type="EMBL" id="JAQJAN010000020">
    <property type="protein sequence ID" value="KAJ5704127.1"/>
    <property type="molecule type" value="Genomic_DNA"/>
</dbReference>
<dbReference type="Gene3D" id="3.40.50.300">
    <property type="entry name" value="P-loop containing nucleotide triphosphate hydrolases"/>
    <property type="match status" value="1"/>
</dbReference>
<evidence type="ECO:0000259" key="4">
    <source>
        <dbReference type="Pfam" id="PF17111"/>
    </source>
</evidence>
<organism evidence="7 8">
    <name type="scientific">Penicillium malachiteum</name>
    <dbReference type="NCBI Taxonomy" id="1324776"/>
    <lineage>
        <taxon>Eukaryota</taxon>
        <taxon>Fungi</taxon>
        <taxon>Dikarya</taxon>
        <taxon>Ascomycota</taxon>
        <taxon>Pezizomycotina</taxon>
        <taxon>Eurotiomycetes</taxon>
        <taxon>Eurotiomycetidae</taxon>
        <taxon>Eurotiales</taxon>
        <taxon>Aspergillaceae</taxon>
        <taxon>Penicillium</taxon>
    </lineage>
</organism>
<feature type="repeat" description="ANK" evidence="2">
    <location>
        <begin position="768"/>
        <end position="800"/>
    </location>
</feature>
<comment type="caution">
    <text evidence="7">The sequence shown here is derived from an EMBL/GenBank/DDBJ whole genome shotgun (WGS) entry which is preliminary data.</text>
</comment>
<feature type="domain" description="Azaphilone pigments biosynthesis cluster protein L N-terminal" evidence="4">
    <location>
        <begin position="3"/>
        <end position="169"/>
    </location>
</feature>
<protein>
    <recommendedName>
        <fullName evidence="9">NACHT domain-containing protein</fullName>
    </recommendedName>
</protein>
<dbReference type="PROSITE" id="PS50088">
    <property type="entry name" value="ANK_REPEAT"/>
    <property type="match status" value="2"/>
</dbReference>
<feature type="coiled-coil region" evidence="3">
    <location>
        <begin position="32"/>
        <end position="93"/>
    </location>
</feature>
<evidence type="ECO:0000313" key="8">
    <source>
        <dbReference type="Proteomes" id="UP001215712"/>
    </source>
</evidence>
<dbReference type="AlphaFoldDB" id="A0AAD6HBZ3"/>
<evidence type="ECO:0000259" key="6">
    <source>
        <dbReference type="Pfam" id="PF24883"/>
    </source>
</evidence>
<evidence type="ECO:0000259" key="5">
    <source>
        <dbReference type="Pfam" id="PF22939"/>
    </source>
</evidence>
<evidence type="ECO:0000256" key="1">
    <source>
        <dbReference type="ARBA" id="ARBA00022737"/>
    </source>
</evidence>
<feature type="repeat" description="ANK" evidence="2">
    <location>
        <begin position="700"/>
        <end position="732"/>
    </location>
</feature>
<keyword evidence="2" id="KW-0040">ANK repeat</keyword>
<dbReference type="PANTHER" id="PTHR10039:SF16">
    <property type="entry name" value="GPI INOSITOL-DEACYLASE"/>
    <property type="match status" value="1"/>
</dbReference>
<keyword evidence="8" id="KW-1185">Reference proteome</keyword>
<dbReference type="Pfam" id="PF17111">
    <property type="entry name" value="PigL_N"/>
    <property type="match status" value="1"/>
</dbReference>
<feature type="domain" description="Nephrocystin 3-like N-terminal" evidence="6">
    <location>
        <begin position="201"/>
        <end position="349"/>
    </location>
</feature>
<dbReference type="SUPFAM" id="SSF52540">
    <property type="entry name" value="P-loop containing nucleoside triphosphate hydrolases"/>
    <property type="match status" value="1"/>
</dbReference>
<evidence type="ECO:0008006" key="9">
    <source>
        <dbReference type="Google" id="ProtNLM"/>
    </source>
</evidence>
<dbReference type="Proteomes" id="UP001215712">
    <property type="component" value="Unassembled WGS sequence"/>
</dbReference>
<dbReference type="Pfam" id="PF22939">
    <property type="entry name" value="WHD_GPIID"/>
    <property type="match status" value="1"/>
</dbReference>
<reference evidence="7" key="2">
    <citation type="submission" date="2023-01" db="EMBL/GenBank/DDBJ databases">
        <authorList>
            <person name="Petersen C."/>
        </authorList>
    </citation>
    <scope>NUCLEOTIDE SEQUENCE</scope>
    <source>
        <strain evidence="7">IBT 17514</strain>
    </source>
</reference>
<keyword evidence="1" id="KW-0677">Repeat</keyword>
<evidence type="ECO:0000256" key="3">
    <source>
        <dbReference type="SAM" id="Coils"/>
    </source>
</evidence>
<sequence length="866" mass="96574">MGDPLSIASGIAGLLSLDIQVTQSLVDFYTTYKHQDSDLAKAAQNLDNLQNLFRALDAAVEERRTQADAKDLLREIEKAVHKCEEIIIELQDECDKFHEDSAVGIKELIKVTGRRAAYPFRKSTIQKLEEDVGEIRENLSFGLNILQIKSQTQIQADLTDIKSLVERTNASQISLTIRSWLMAPDASPNHNAACVKSHPRTGLWFVNGYQFLNWLKEPNSFLWLNGFAGCGKSVLCSTAIQNTIHEMKDEHGQDDSGMLRTLLLQLSAQLPEGEKDIERLYMPHKSGSPSVDTLLDLLRRHFERFRDVYILLDALDESPRDCQREDVLKAIQVIRGWPIPGVHLLATSRNELDIRESLNLSCGQDIPLRNSEVDKNIADFVSCQPHNDPKLQRWKGHHEEIQKKLTSGAQGVFRYVECHFNAFRRVQNRNQLDHCLRTLPCDLDEAYDRILCSIADEYFEDVQRVLTLLCFSFRPLTINELLEAHAVDLNEPPQLDREGRLYDQDDIIDICLGLVEAVTTVNDNGQPTMTMRIAHFSVQEYLQSGRIIKQKSGIFAMQKAPANAKIAQICLVYLLEPTLSEGVLDEVKLTEFPLASFAAQYWFDHYKNSGEGEEAVQKLALELFEGETKAFVSWIRLHDMEFQFSYGGPPLTLYQNLHRRVVDIAGPLYYAALLGLEFVLNSILSAGSELSEAVNVQSGNCGTALQAASSKGHEKIVYILLNRGVNVNTHRQLGYYGSALQAALFGSHEKVVHIMLDKGANVNTQGGNYGTALQAASFGGHTKVVQLLLDNGAYVNNQCGRYGSAFLTASMGGHAKVLQMLLDNGAYVNSHGGRYGSALQATSIGGHKKVVQVLLDNGANAQKFEA</sequence>
<evidence type="ECO:0000256" key="2">
    <source>
        <dbReference type="PROSITE-ProRule" id="PRU00023"/>
    </source>
</evidence>
<dbReference type="SMART" id="SM00248">
    <property type="entry name" value="ANK"/>
    <property type="match status" value="6"/>
</dbReference>
<name>A0AAD6HBZ3_9EURO</name>
<dbReference type="Gene3D" id="3.90.20.10">
    <property type="match status" value="1"/>
</dbReference>
<dbReference type="InterPro" id="IPR027417">
    <property type="entry name" value="P-loop_NTPase"/>
</dbReference>
<keyword evidence="3" id="KW-0175">Coiled coil</keyword>
<dbReference type="Pfam" id="PF12796">
    <property type="entry name" value="Ank_2"/>
    <property type="match status" value="1"/>
</dbReference>
<dbReference type="InterPro" id="IPR056884">
    <property type="entry name" value="NPHP3-like_N"/>
</dbReference>
<proteinExistence type="predicted"/>
<dbReference type="InterPro" id="IPR054471">
    <property type="entry name" value="GPIID_WHD"/>
</dbReference>
<feature type="domain" description="GPI inositol-deacylase winged helix" evidence="5">
    <location>
        <begin position="460"/>
        <end position="545"/>
    </location>
</feature>
<dbReference type="Gene3D" id="1.25.40.20">
    <property type="entry name" value="Ankyrin repeat-containing domain"/>
    <property type="match status" value="1"/>
</dbReference>
<gene>
    <name evidence="7" type="ORF">N7493_011265</name>
</gene>
<dbReference type="InterPro" id="IPR031348">
    <property type="entry name" value="PigL_N"/>
</dbReference>
<dbReference type="Pfam" id="PF00023">
    <property type="entry name" value="Ank"/>
    <property type="match status" value="1"/>
</dbReference>
<dbReference type="PROSITE" id="PS50297">
    <property type="entry name" value="ANK_REP_REGION"/>
    <property type="match status" value="2"/>
</dbReference>
<dbReference type="Pfam" id="PF24883">
    <property type="entry name" value="NPHP3_N"/>
    <property type="match status" value="1"/>
</dbReference>